<dbReference type="GO" id="GO:0008168">
    <property type="term" value="F:methyltransferase activity"/>
    <property type="evidence" value="ECO:0007669"/>
    <property type="project" value="UniProtKB-KW"/>
</dbReference>
<dbReference type="EMBL" id="KV875098">
    <property type="protein sequence ID" value="OIW29130.1"/>
    <property type="molecule type" value="Genomic_DNA"/>
</dbReference>
<feature type="domain" description="Histidine-specific methyltransferase SAM-dependent" evidence="4">
    <location>
        <begin position="52"/>
        <end position="414"/>
    </location>
</feature>
<dbReference type="InterPro" id="IPR051128">
    <property type="entry name" value="EgtD_Methyltrsf_superfamily"/>
</dbReference>
<protein>
    <recommendedName>
        <fullName evidence="4">Histidine-specific methyltransferase SAM-dependent domain-containing protein</fullName>
    </recommendedName>
</protein>
<evidence type="ECO:0000256" key="1">
    <source>
        <dbReference type="ARBA" id="ARBA00022603"/>
    </source>
</evidence>
<name>A0A1J7JN29_9PEZI</name>
<evidence type="ECO:0000313" key="6">
    <source>
        <dbReference type="Proteomes" id="UP000182658"/>
    </source>
</evidence>
<keyword evidence="3" id="KW-0949">S-adenosyl-L-methionine</keyword>
<evidence type="ECO:0000256" key="2">
    <source>
        <dbReference type="ARBA" id="ARBA00022679"/>
    </source>
</evidence>
<keyword evidence="6" id="KW-1185">Reference proteome</keyword>
<dbReference type="InParanoid" id="A0A1J7JN29"/>
<proteinExistence type="predicted"/>
<reference evidence="5 6" key="1">
    <citation type="submission" date="2016-10" db="EMBL/GenBank/DDBJ databases">
        <title>Draft genome sequence of Coniochaeta ligniaria NRRL30616, a lignocellulolytic fungus for bioabatement of inhibitors in plant biomass hydrolysates.</title>
        <authorList>
            <consortium name="DOE Joint Genome Institute"/>
            <person name="Jimenez D.J."/>
            <person name="Hector R.E."/>
            <person name="Riley R."/>
            <person name="Sun H."/>
            <person name="Grigoriev I.V."/>
            <person name="Van Elsas J.D."/>
            <person name="Nichols N.N."/>
        </authorList>
    </citation>
    <scope>NUCLEOTIDE SEQUENCE [LARGE SCALE GENOMIC DNA]</scope>
    <source>
        <strain evidence="5 6">NRRL 30616</strain>
    </source>
</reference>
<keyword evidence="2" id="KW-0808">Transferase</keyword>
<dbReference type="AlphaFoldDB" id="A0A1J7JN29"/>
<gene>
    <name evidence="5" type="ORF">CONLIGDRAFT_682048</name>
</gene>
<dbReference type="Pfam" id="PF10017">
    <property type="entry name" value="Methyltransf_33"/>
    <property type="match status" value="1"/>
</dbReference>
<dbReference type="PANTHER" id="PTHR43397">
    <property type="entry name" value="ERGOTHIONEINE BIOSYNTHESIS PROTEIN 1"/>
    <property type="match status" value="1"/>
</dbReference>
<accession>A0A1J7JN29</accession>
<organism evidence="5 6">
    <name type="scientific">Coniochaeta ligniaria NRRL 30616</name>
    <dbReference type="NCBI Taxonomy" id="1408157"/>
    <lineage>
        <taxon>Eukaryota</taxon>
        <taxon>Fungi</taxon>
        <taxon>Dikarya</taxon>
        <taxon>Ascomycota</taxon>
        <taxon>Pezizomycotina</taxon>
        <taxon>Sordariomycetes</taxon>
        <taxon>Sordariomycetidae</taxon>
        <taxon>Coniochaetales</taxon>
        <taxon>Coniochaetaceae</taxon>
        <taxon>Coniochaeta</taxon>
    </lineage>
</organism>
<dbReference type="Proteomes" id="UP000182658">
    <property type="component" value="Unassembled WGS sequence"/>
</dbReference>
<dbReference type="InterPro" id="IPR029063">
    <property type="entry name" value="SAM-dependent_MTases_sf"/>
</dbReference>
<keyword evidence="1" id="KW-0489">Methyltransferase</keyword>
<dbReference type="GO" id="GO:0032259">
    <property type="term" value="P:methylation"/>
    <property type="evidence" value="ECO:0007669"/>
    <property type="project" value="UniProtKB-KW"/>
</dbReference>
<dbReference type="InterPro" id="IPR019257">
    <property type="entry name" value="MeTrfase_dom"/>
</dbReference>
<evidence type="ECO:0000256" key="3">
    <source>
        <dbReference type="ARBA" id="ARBA00022691"/>
    </source>
</evidence>
<evidence type="ECO:0000313" key="5">
    <source>
        <dbReference type="EMBL" id="OIW29130.1"/>
    </source>
</evidence>
<evidence type="ECO:0000259" key="4">
    <source>
        <dbReference type="Pfam" id="PF10017"/>
    </source>
</evidence>
<dbReference type="OrthoDB" id="659at2759"/>
<dbReference type="PANTHER" id="PTHR43397:SF1">
    <property type="entry name" value="ERGOTHIONEINE BIOSYNTHESIS PROTEIN 1"/>
    <property type="match status" value="1"/>
</dbReference>
<dbReference type="Gene3D" id="3.40.50.150">
    <property type="entry name" value="Vaccinia Virus protein VP39"/>
    <property type="match status" value="1"/>
</dbReference>
<sequence length="417" mass="46075">MSPAVDPIDVLDIRNGGNINPGKSLCDEVVDGLTALPKSQVVVEEGLPDILWNKSLPTVVLYQGHGIVLFEDITRDPKYYVYHEEMEILARHGSSIVEALTSGIAVDRTNYVISAKDSNNLCNVNLTLIDLGAGSLTKAESLLHSIEAANLRFSGPPKISSTYYAGPGSALQVDIQYHQLRDRLHGLLERNPSFLSGHRLPHGEHGGDGIAIRGVCGSYFDSLSRLQKGEFQCGESNMDTVPSRKCLMWLGSSVTNMEPAEAIAFLRNLATSGLQDDNMLLIGVDHCRDTDKIKAAYSETSGRWKAYVRNGIRNAGVLLGRHGAPLTAGAERWELVTRWDKENGRHMRFVRCPEKLSFSTKTGRIEIDKNEHVFVAQSFKYSPNHIKDCFNKAGLHIVNRWSLDQGDCSLYLLQRSG</sequence>